<dbReference type="Pfam" id="PF08856">
    <property type="entry name" value="DUF1826"/>
    <property type="match status" value="1"/>
</dbReference>
<dbReference type="EMBL" id="SRIO01000011">
    <property type="protein sequence ID" value="TFZ82241.1"/>
    <property type="molecule type" value="Genomic_DNA"/>
</dbReference>
<reference evidence="1 2" key="1">
    <citation type="journal article" date="2019" name="ISME J.">
        <title>Candidatus Macondimonas diazotrophica, a novel gammaproteobacterial genus dominating crude-oil-contaminated coastal sediments.</title>
        <authorList>
            <person name="Karthikeyan S."/>
            <person name="Konstantinidis K."/>
        </authorList>
    </citation>
    <scope>NUCLEOTIDE SEQUENCE [LARGE SCALE GENOMIC DNA]</scope>
    <source>
        <strain evidence="1 2">KTK01</strain>
    </source>
</reference>
<dbReference type="InterPro" id="IPR014955">
    <property type="entry name" value="DUF1826"/>
</dbReference>
<evidence type="ECO:0000313" key="1">
    <source>
        <dbReference type="EMBL" id="TFZ82241.1"/>
    </source>
</evidence>
<dbReference type="OrthoDB" id="5342505at2"/>
<dbReference type="AlphaFoldDB" id="A0A4Z0F9A9"/>
<evidence type="ECO:0000313" key="2">
    <source>
        <dbReference type="Proteomes" id="UP000297890"/>
    </source>
</evidence>
<comment type="caution">
    <text evidence="1">The sequence shown here is derived from an EMBL/GenBank/DDBJ whole genome shotgun (WGS) entry which is preliminary data.</text>
</comment>
<protein>
    <submittedName>
        <fullName evidence="1">DUF1826 domain-containing protein</fullName>
    </submittedName>
</protein>
<dbReference type="RefSeq" id="WP_135282167.1">
    <property type="nucleotide sequence ID" value="NZ_SRIO01000011.1"/>
</dbReference>
<dbReference type="Proteomes" id="UP000297890">
    <property type="component" value="Unassembled WGS sequence"/>
</dbReference>
<accession>A0A4Z0F9A9</accession>
<proteinExistence type="predicted"/>
<organism evidence="1 2">
    <name type="scientific">Candidatus Macondimonas diazotrophica</name>
    <dbReference type="NCBI Taxonomy" id="2305248"/>
    <lineage>
        <taxon>Bacteria</taxon>
        <taxon>Pseudomonadati</taxon>
        <taxon>Pseudomonadota</taxon>
        <taxon>Gammaproteobacteria</taxon>
        <taxon>Chromatiales</taxon>
        <taxon>Ectothiorhodospiraceae</taxon>
        <taxon>Candidatus Macondimonas</taxon>
    </lineage>
</organism>
<keyword evidence="2" id="KW-1185">Reference proteome</keyword>
<gene>
    <name evidence="1" type="ORF">E4680_09245</name>
</gene>
<sequence length="264" mass="28839">MSRYRGSVPTAAADFRFVSLQRHSTFNATELHYFSSRVKCNHVAFFAVGIPVTALRSHRSAHCRVDSLDAFGRIHSPESSLVIWDRPVLAAIGLELEIVGADAFPDVRARVHSGKARDGLAALISAQGYDALSAFPGWLDDMTRLSEVFFDFAGHRPVTVRLETLARTGCPRFHVDHSYLRLVCTYRGPGTEWLDDAQVDRAAQASGAPNEAIVRFGYPRCMPTFAVGLMKGCGYPGCADAGLVHRSPAVEPGDPARVLFCLDC</sequence>
<name>A0A4Z0F9A9_9GAMM</name>